<keyword evidence="6" id="KW-0067">ATP-binding</keyword>
<keyword evidence="4" id="KW-0547">Nucleotide-binding</keyword>
<evidence type="ECO:0000313" key="9">
    <source>
        <dbReference type="Proteomes" id="UP000235584"/>
    </source>
</evidence>
<evidence type="ECO:0000256" key="6">
    <source>
        <dbReference type="ARBA" id="ARBA00022840"/>
    </source>
</evidence>
<keyword evidence="5" id="KW-0418">Kinase</keyword>
<dbReference type="InterPro" id="IPR050980">
    <property type="entry name" value="2C_sensor_his_kinase"/>
</dbReference>
<dbReference type="OrthoDB" id="5288483at2"/>
<dbReference type="AlphaFoldDB" id="A0A2K9NVN9"/>
<dbReference type="Gene3D" id="3.30.565.10">
    <property type="entry name" value="Histidine kinase-like ATPase, C-terminal domain"/>
    <property type="match status" value="1"/>
</dbReference>
<dbReference type="Proteomes" id="UP000235584">
    <property type="component" value="Chromosome"/>
</dbReference>
<dbReference type="SUPFAM" id="SSF55874">
    <property type="entry name" value="ATPase domain of HSP90 chaperone/DNA topoisomerase II/histidine kinase"/>
    <property type="match status" value="1"/>
</dbReference>
<dbReference type="PANTHER" id="PTHR44936">
    <property type="entry name" value="SENSOR PROTEIN CREC"/>
    <property type="match status" value="1"/>
</dbReference>
<dbReference type="GO" id="GO:0005524">
    <property type="term" value="F:ATP binding"/>
    <property type="evidence" value="ECO:0007669"/>
    <property type="project" value="UniProtKB-KW"/>
</dbReference>
<dbReference type="RefSeq" id="WP_102244873.1">
    <property type="nucleotide sequence ID" value="NZ_CP025704.1"/>
</dbReference>
<dbReference type="Pfam" id="PF02518">
    <property type="entry name" value="HATPase_c"/>
    <property type="match status" value="1"/>
</dbReference>
<keyword evidence="9" id="KW-1185">Reference proteome</keyword>
<dbReference type="InterPro" id="IPR036890">
    <property type="entry name" value="HATPase_C_sf"/>
</dbReference>
<dbReference type="InterPro" id="IPR005467">
    <property type="entry name" value="His_kinase_dom"/>
</dbReference>
<dbReference type="PROSITE" id="PS50109">
    <property type="entry name" value="HIS_KIN"/>
    <property type="match status" value="1"/>
</dbReference>
<dbReference type="InterPro" id="IPR003594">
    <property type="entry name" value="HATPase_dom"/>
</dbReference>
<evidence type="ECO:0000256" key="2">
    <source>
        <dbReference type="ARBA" id="ARBA00012438"/>
    </source>
</evidence>
<dbReference type="SMART" id="SM00387">
    <property type="entry name" value="HATPase_c"/>
    <property type="match status" value="1"/>
</dbReference>
<evidence type="ECO:0000256" key="1">
    <source>
        <dbReference type="ARBA" id="ARBA00000085"/>
    </source>
</evidence>
<evidence type="ECO:0000256" key="4">
    <source>
        <dbReference type="ARBA" id="ARBA00022741"/>
    </source>
</evidence>
<dbReference type="KEGG" id="bsto:C0V70_16005"/>
<evidence type="ECO:0000259" key="7">
    <source>
        <dbReference type="PROSITE" id="PS50109"/>
    </source>
</evidence>
<evidence type="ECO:0000256" key="5">
    <source>
        <dbReference type="ARBA" id="ARBA00022777"/>
    </source>
</evidence>
<dbReference type="GO" id="GO:0004673">
    <property type="term" value="F:protein histidine kinase activity"/>
    <property type="evidence" value="ECO:0007669"/>
    <property type="project" value="UniProtKB-EC"/>
</dbReference>
<evidence type="ECO:0000313" key="8">
    <source>
        <dbReference type="EMBL" id="AUN99582.1"/>
    </source>
</evidence>
<dbReference type="EMBL" id="CP025704">
    <property type="protein sequence ID" value="AUN99582.1"/>
    <property type="molecule type" value="Genomic_DNA"/>
</dbReference>
<gene>
    <name evidence="8" type="ORF">C0V70_16005</name>
</gene>
<keyword evidence="3" id="KW-0808">Transferase</keyword>
<sequence>MQTLPNQLRKWLFPLGSQLNENLLRASLIISLRWVILLVEFITAVAYGFMGKLLWINYAYIVLSIVLMVVFNTVVTITLKGKEKVSSSFLAFQLFFDLLQLFIFLKLVMSKANPLIEIFYLPLIVSIIALPFVWNFIYSLAVVAVVGSFYLSSGADHHNYHHFYSHLFTMGLICFTLNLLMSFIRHFQKRLETLQNYKQRMDHLKVVGAMTSGFCHQMATPLNTIKLRLDRMNRHQAYSQDDLNSALMALGQCEVALRDLSEMRAEKTMGMRERIELKSFCQSLIANSYPEMKLLIDERAQSVSCHPQLLTQTLLDLFDNAFDASKDQVQLTIYQDNEFVHFEVINREAVISHDVLSKLGEPFNSTKEQGAGLGLFNAFNSALVMNGTFKIFNKNENVHALLSLPVILEEVQT</sequence>
<comment type="catalytic activity">
    <reaction evidence="1">
        <text>ATP + protein L-histidine = ADP + protein N-phospho-L-histidine.</text>
        <dbReference type="EC" id="2.7.13.3"/>
    </reaction>
</comment>
<accession>A0A2K9NVN9</accession>
<organism evidence="8 9">
    <name type="scientific">Bacteriovorax stolpii</name>
    <name type="common">Bdellovibrio stolpii</name>
    <dbReference type="NCBI Taxonomy" id="960"/>
    <lineage>
        <taxon>Bacteria</taxon>
        <taxon>Pseudomonadati</taxon>
        <taxon>Bdellovibrionota</taxon>
        <taxon>Bacteriovoracia</taxon>
        <taxon>Bacteriovoracales</taxon>
        <taxon>Bacteriovoracaceae</taxon>
        <taxon>Bacteriovorax</taxon>
    </lineage>
</organism>
<reference evidence="8 9" key="1">
    <citation type="submission" date="2018-01" db="EMBL/GenBank/DDBJ databases">
        <title>Complete genome sequence of Bacteriovorax stolpii DSM12778.</title>
        <authorList>
            <person name="Tang B."/>
            <person name="Chang J."/>
        </authorList>
    </citation>
    <scope>NUCLEOTIDE SEQUENCE [LARGE SCALE GENOMIC DNA]</scope>
    <source>
        <strain evidence="8 9">DSM 12778</strain>
    </source>
</reference>
<protein>
    <recommendedName>
        <fullName evidence="2">histidine kinase</fullName>
        <ecNumber evidence="2">2.7.13.3</ecNumber>
    </recommendedName>
</protein>
<dbReference type="PANTHER" id="PTHR44936:SF10">
    <property type="entry name" value="SENSOR PROTEIN RSTB"/>
    <property type="match status" value="1"/>
</dbReference>
<feature type="domain" description="Histidine kinase" evidence="7">
    <location>
        <begin position="213"/>
        <end position="408"/>
    </location>
</feature>
<evidence type="ECO:0000256" key="3">
    <source>
        <dbReference type="ARBA" id="ARBA00022679"/>
    </source>
</evidence>
<dbReference type="EC" id="2.7.13.3" evidence="2"/>
<name>A0A2K9NVN9_BACTC</name>
<proteinExistence type="predicted"/>